<dbReference type="Pfam" id="PF00126">
    <property type="entry name" value="HTH_1"/>
    <property type="match status" value="1"/>
</dbReference>
<dbReference type="SUPFAM" id="SSF46785">
    <property type="entry name" value="Winged helix' DNA-binding domain"/>
    <property type="match status" value="1"/>
</dbReference>
<evidence type="ECO:0000256" key="4">
    <source>
        <dbReference type="ARBA" id="ARBA00023163"/>
    </source>
</evidence>
<organism evidence="6 7">
    <name type="scientific">Gottfriedia endophytica</name>
    <dbReference type="NCBI Taxonomy" id="2820819"/>
    <lineage>
        <taxon>Bacteria</taxon>
        <taxon>Bacillati</taxon>
        <taxon>Bacillota</taxon>
        <taxon>Bacilli</taxon>
        <taxon>Bacillales</taxon>
        <taxon>Bacillaceae</taxon>
        <taxon>Gottfriedia</taxon>
    </lineage>
</organism>
<dbReference type="Gene3D" id="1.10.10.10">
    <property type="entry name" value="Winged helix-like DNA-binding domain superfamily/Winged helix DNA-binding domain"/>
    <property type="match status" value="1"/>
</dbReference>
<dbReference type="Pfam" id="PF03466">
    <property type="entry name" value="LysR_substrate"/>
    <property type="match status" value="1"/>
</dbReference>
<dbReference type="InterPro" id="IPR036388">
    <property type="entry name" value="WH-like_DNA-bd_sf"/>
</dbReference>
<dbReference type="Gene3D" id="3.40.190.290">
    <property type="match status" value="1"/>
</dbReference>
<dbReference type="PRINTS" id="PR00039">
    <property type="entry name" value="HTHLYSR"/>
</dbReference>
<reference evidence="6" key="1">
    <citation type="submission" date="2021-04" db="EMBL/GenBank/DDBJ databases">
        <title>Genome seq and assembly of Bacillus sp.</title>
        <authorList>
            <person name="Chhetri G."/>
        </authorList>
    </citation>
    <scope>NUCLEOTIDE SEQUENCE</scope>
    <source>
        <strain evidence="6">RG28</strain>
    </source>
</reference>
<evidence type="ECO:0000313" key="6">
    <source>
        <dbReference type="EMBL" id="MBP0723596.1"/>
    </source>
</evidence>
<dbReference type="PROSITE" id="PS50931">
    <property type="entry name" value="HTH_LYSR"/>
    <property type="match status" value="1"/>
</dbReference>
<comment type="similarity">
    <text evidence="1">Belongs to the LysR transcriptional regulatory family.</text>
</comment>
<evidence type="ECO:0000313" key="7">
    <source>
        <dbReference type="Proteomes" id="UP000682134"/>
    </source>
</evidence>
<evidence type="ECO:0000256" key="1">
    <source>
        <dbReference type="ARBA" id="ARBA00009437"/>
    </source>
</evidence>
<evidence type="ECO:0000259" key="5">
    <source>
        <dbReference type="PROSITE" id="PS50931"/>
    </source>
</evidence>
<proteinExistence type="inferred from homology"/>
<dbReference type="RefSeq" id="WP_209401105.1">
    <property type="nucleotide sequence ID" value="NZ_JAGIYQ010000001.1"/>
</dbReference>
<dbReference type="FunFam" id="1.10.10.10:FF:000001">
    <property type="entry name" value="LysR family transcriptional regulator"/>
    <property type="match status" value="1"/>
</dbReference>
<dbReference type="PANTHER" id="PTHR30126">
    <property type="entry name" value="HTH-TYPE TRANSCRIPTIONAL REGULATOR"/>
    <property type="match status" value="1"/>
</dbReference>
<keyword evidence="2" id="KW-0805">Transcription regulation</keyword>
<dbReference type="EMBL" id="JAGIYQ010000001">
    <property type="protein sequence ID" value="MBP0723596.1"/>
    <property type="molecule type" value="Genomic_DNA"/>
</dbReference>
<keyword evidence="7" id="KW-1185">Reference proteome</keyword>
<dbReference type="GO" id="GO:0000976">
    <property type="term" value="F:transcription cis-regulatory region binding"/>
    <property type="evidence" value="ECO:0007669"/>
    <property type="project" value="TreeGrafter"/>
</dbReference>
<sequence>MEIRHLITLKAIVDKGGFAKAATHLGYAQSTVTSHIQSLEQELGVPLFDRIGKKVQLTEVGEKFLAHAVDMMQLYTKAKDVFKMEKEETGTLRIGAPESLTIYRLPFIIQSFRKRYPKINIIMKSGTCWELKEELRRGELDIAFFLQAPLTDQELYTETLVEEPLVIIVPPDSDKNRMLPTFQLGENENILLTEQGSYRDYFEAFLRSKGIATENAMEFWSVEAIKQCVMCGLGISMLPLVTVRKEIEKQQMDYIKWDSSLGSVSTIMSWHKDKWLSHAAKGFMEMVKEYAEGWEIKDFESGVFYRGIIN</sequence>
<evidence type="ECO:0000256" key="2">
    <source>
        <dbReference type="ARBA" id="ARBA00023015"/>
    </source>
</evidence>
<evidence type="ECO:0000256" key="3">
    <source>
        <dbReference type="ARBA" id="ARBA00023125"/>
    </source>
</evidence>
<feature type="domain" description="HTH lysR-type" evidence="5">
    <location>
        <begin position="1"/>
        <end position="58"/>
    </location>
</feature>
<protein>
    <submittedName>
        <fullName evidence="6">LysR family transcriptional regulator</fullName>
    </submittedName>
</protein>
<name>A0A940NMU6_9BACI</name>
<dbReference type="CDD" id="cd05466">
    <property type="entry name" value="PBP2_LTTR_substrate"/>
    <property type="match status" value="1"/>
</dbReference>
<dbReference type="GO" id="GO:0003700">
    <property type="term" value="F:DNA-binding transcription factor activity"/>
    <property type="evidence" value="ECO:0007669"/>
    <property type="project" value="InterPro"/>
</dbReference>
<dbReference type="SUPFAM" id="SSF53850">
    <property type="entry name" value="Periplasmic binding protein-like II"/>
    <property type="match status" value="1"/>
</dbReference>
<comment type="caution">
    <text evidence="6">The sequence shown here is derived from an EMBL/GenBank/DDBJ whole genome shotgun (WGS) entry which is preliminary data.</text>
</comment>
<dbReference type="InterPro" id="IPR036390">
    <property type="entry name" value="WH_DNA-bd_sf"/>
</dbReference>
<dbReference type="PANTHER" id="PTHR30126:SF100">
    <property type="entry name" value="LYSR-FAMILY TRANSCRIPTIONAL REGULATOR"/>
    <property type="match status" value="1"/>
</dbReference>
<dbReference type="Proteomes" id="UP000682134">
    <property type="component" value="Unassembled WGS sequence"/>
</dbReference>
<accession>A0A940NMU6</accession>
<dbReference type="InterPro" id="IPR000847">
    <property type="entry name" value="LysR_HTH_N"/>
</dbReference>
<keyword evidence="4" id="KW-0804">Transcription</keyword>
<dbReference type="InterPro" id="IPR005119">
    <property type="entry name" value="LysR_subst-bd"/>
</dbReference>
<keyword evidence="3" id="KW-0238">DNA-binding</keyword>
<gene>
    <name evidence="6" type="ORF">J5Y03_00170</name>
</gene>
<dbReference type="AlphaFoldDB" id="A0A940NMU6"/>